<dbReference type="AlphaFoldDB" id="A3GGB5"/>
<name>A3GGB5_PICST</name>
<dbReference type="GeneID" id="4851314"/>
<gene>
    <name evidence="4" type="primary">FBX9</name>
    <name evidence="4" type="ORF">PICST_38460</name>
</gene>
<dbReference type="EMBL" id="AAVQ01000001">
    <property type="protein sequence ID" value="EAZ63902.2"/>
    <property type="molecule type" value="Genomic_DNA"/>
</dbReference>
<feature type="region of interest" description="Disordered" evidence="2">
    <location>
        <begin position="1"/>
        <end position="26"/>
    </location>
</feature>
<dbReference type="PANTHER" id="PTHR12874:SF9">
    <property type="entry name" value="F-BOX ONLY PROTEIN 48"/>
    <property type="match status" value="1"/>
</dbReference>
<proteinExistence type="predicted"/>
<dbReference type="FunCoup" id="A3GGB5">
    <property type="interactions" value="132"/>
</dbReference>
<dbReference type="GO" id="GO:0019005">
    <property type="term" value="C:SCF ubiquitin ligase complex"/>
    <property type="evidence" value="ECO:0007669"/>
    <property type="project" value="TreeGrafter"/>
</dbReference>
<evidence type="ECO:0000313" key="4">
    <source>
        <dbReference type="EMBL" id="EAZ63902.2"/>
    </source>
</evidence>
<keyword evidence="5" id="KW-1185">Reference proteome</keyword>
<dbReference type="Proteomes" id="UP000002258">
    <property type="component" value="Chromosome 1"/>
</dbReference>
<feature type="domain" description="F-box protein Hrt3/FBXO9 C-terminal" evidence="3">
    <location>
        <begin position="241"/>
        <end position="365"/>
    </location>
</feature>
<dbReference type="GO" id="GO:0031146">
    <property type="term" value="P:SCF-dependent proteasomal ubiquitin-dependent protein catabolic process"/>
    <property type="evidence" value="ECO:0007669"/>
    <property type="project" value="TreeGrafter"/>
</dbReference>
<dbReference type="OrthoDB" id="2117972at2759"/>
<dbReference type="OMA" id="RWNRLDF"/>
<keyword evidence="1" id="KW-0833">Ubl conjugation pathway</keyword>
<dbReference type="InterPro" id="IPR045464">
    <property type="entry name" value="Hrt3/FBXO9_C"/>
</dbReference>
<dbReference type="InParanoid" id="A3GGB5"/>
<evidence type="ECO:0000259" key="3">
    <source>
        <dbReference type="Pfam" id="PF19270"/>
    </source>
</evidence>
<dbReference type="KEGG" id="pic:PICST_38460"/>
<reference evidence="4 5" key="1">
    <citation type="journal article" date="2007" name="Nat. Biotechnol.">
        <title>Genome sequence of the lignocellulose-bioconverting and xylose-fermenting yeast Pichia stipitis.</title>
        <authorList>
            <person name="Jeffries T.W."/>
            <person name="Grigoriev I.V."/>
            <person name="Grimwood J."/>
            <person name="Laplaza J.M."/>
            <person name="Aerts A."/>
            <person name="Salamov A."/>
            <person name="Schmutz J."/>
            <person name="Lindquist E."/>
            <person name="Dehal P."/>
            <person name="Shapiro H."/>
            <person name="Jin Y.S."/>
            <person name="Passoth V."/>
            <person name="Richardson P.M."/>
        </authorList>
    </citation>
    <scope>NUCLEOTIDE SEQUENCE [LARGE SCALE GENOMIC DNA]</scope>
    <source>
        <strain evidence="5">ATCC 58785 / CBS 6054 / NBRC 10063 / NRRL Y-11545</strain>
    </source>
</reference>
<evidence type="ECO:0000313" key="5">
    <source>
        <dbReference type="Proteomes" id="UP000002258"/>
    </source>
</evidence>
<sequence length="440" mass="50549">MSGGTSVLGVASPDHHSSSSSTTLSDKDAEAISLFEKAIEKESHGSMSDAVELYRKAFKINEQVDALYRASTVAHTAHKLKSEGGKNTLKKVDEDVVRRIDVDKLIASFRHNEAHAPDPNNPDHHEEMLTIKFANLAMGDTYADLKPVSPLIHLPNDVWIRILEILLITSPESWFQFSITCRKHSYLGFGTSEVWRKLANLVYPNQVYEENKFFIDNMPLSGHINYDSLPVPKDQLKILPQYNDSWKYMLNHRPFIKFLGCYISVVNYYSEGGKAEFSSSWSNPVRTITYYRYLRFYPDGTCVKVLTSIEPTKVIPHLSKYNTSGNVYPTAVDPSNKQNAHAPVKESQRIYHGRWTLNIDGDVHVEVENGSVPYYRFHYYYSIKSVGGIFKHNKLTWIKYHAIRKKMSEDDDREGEISEFSIRNEKPFKFSRVRSYRLDN</sequence>
<dbReference type="Pfam" id="PF19270">
    <property type="entry name" value="FBO_C"/>
    <property type="match status" value="1"/>
</dbReference>
<dbReference type="GO" id="GO:0005737">
    <property type="term" value="C:cytoplasm"/>
    <property type="evidence" value="ECO:0007669"/>
    <property type="project" value="TreeGrafter"/>
</dbReference>
<evidence type="ECO:0000256" key="1">
    <source>
        <dbReference type="ARBA" id="ARBA00022786"/>
    </source>
</evidence>
<dbReference type="RefSeq" id="XP_001387925.2">
    <property type="nucleotide sequence ID" value="XM_001387888.1"/>
</dbReference>
<comment type="caution">
    <text evidence="4">The sequence shown here is derived from an EMBL/GenBank/DDBJ whole genome shotgun (WGS) entry which is preliminary data.</text>
</comment>
<dbReference type="PANTHER" id="PTHR12874">
    <property type="entry name" value="F-BOX ONLY PROTEIN 48-RELATED"/>
    <property type="match status" value="1"/>
</dbReference>
<organism evidence="4 5">
    <name type="scientific">Scheffersomyces stipitis (strain ATCC 58785 / CBS 6054 / NBRC 10063 / NRRL Y-11545)</name>
    <name type="common">Yeast</name>
    <name type="synonym">Pichia stipitis</name>
    <dbReference type="NCBI Taxonomy" id="322104"/>
    <lineage>
        <taxon>Eukaryota</taxon>
        <taxon>Fungi</taxon>
        <taxon>Dikarya</taxon>
        <taxon>Ascomycota</taxon>
        <taxon>Saccharomycotina</taxon>
        <taxon>Pichiomycetes</taxon>
        <taxon>Debaryomycetaceae</taxon>
        <taxon>Scheffersomyces</taxon>
    </lineage>
</organism>
<dbReference type="HOGENOM" id="CLU_017706_1_0_1"/>
<dbReference type="eggNOG" id="KOG2997">
    <property type="taxonomic scope" value="Eukaryota"/>
</dbReference>
<dbReference type="STRING" id="322104.A3GGB5"/>
<evidence type="ECO:0000256" key="2">
    <source>
        <dbReference type="SAM" id="MobiDB-lite"/>
    </source>
</evidence>
<protein>
    <submittedName>
        <fullName evidence="4">F-box protein</fullName>
    </submittedName>
</protein>
<accession>A3GGB5</accession>